<proteinExistence type="predicted"/>
<accession>A0A5B7CM45</accession>
<evidence type="ECO:0000313" key="2">
    <source>
        <dbReference type="EMBL" id="MPC10138.1"/>
    </source>
</evidence>
<reference evidence="2 3" key="1">
    <citation type="submission" date="2019-05" db="EMBL/GenBank/DDBJ databases">
        <title>Another draft genome of Portunus trituberculatus and its Hox gene families provides insights of decapod evolution.</title>
        <authorList>
            <person name="Jeong J.-H."/>
            <person name="Song I."/>
            <person name="Kim S."/>
            <person name="Choi T."/>
            <person name="Kim D."/>
            <person name="Ryu S."/>
            <person name="Kim W."/>
        </authorList>
    </citation>
    <scope>NUCLEOTIDE SEQUENCE [LARGE SCALE GENOMIC DNA]</scope>
    <source>
        <tissue evidence="2">Muscle</tissue>
    </source>
</reference>
<feature type="compositionally biased region" description="Low complexity" evidence="1">
    <location>
        <begin position="117"/>
        <end position="129"/>
    </location>
</feature>
<organism evidence="2 3">
    <name type="scientific">Portunus trituberculatus</name>
    <name type="common">Swimming crab</name>
    <name type="synonym">Neptunus trituberculatus</name>
    <dbReference type="NCBI Taxonomy" id="210409"/>
    <lineage>
        <taxon>Eukaryota</taxon>
        <taxon>Metazoa</taxon>
        <taxon>Ecdysozoa</taxon>
        <taxon>Arthropoda</taxon>
        <taxon>Crustacea</taxon>
        <taxon>Multicrustacea</taxon>
        <taxon>Malacostraca</taxon>
        <taxon>Eumalacostraca</taxon>
        <taxon>Eucarida</taxon>
        <taxon>Decapoda</taxon>
        <taxon>Pleocyemata</taxon>
        <taxon>Brachyura</taxon>
        <taxon>Eubrachyura</taxon>
        <taxon>Portunoidea</taxon>
        <taxon>Portunidae</taxon>
        <taxon>Portuninae</taxon>
        <taxon>Portunus</taxon>
    </lineage>
</organism>
<feature type="region of interest" description="Disordered" evidence="1">
    <location>
        <begin position="102"/>
        <end position="130"/>
    </location>
</feature>
<dbReference type="EMBL" id="VSRR010000102">
    <property type="protein sequence ID" value="MPC10138.1"/>
    <property type="molecule type" value="Genomic_DNA"/>
</dbReference>
<evidence type="ECO:0000256" key="1">
    <source>
        <dbReference type="SAM" id="MobiDB-lite"/>
    </source>
</evidence>
<dbReference type="AlphaFoldDB" id="A0A5B7CM45"/>
<sequence length="159" mass="17502">MTSSDPTNNAPLWVLRTYEMIGSADLRLVYGAQKISGHSLHYFNPFSTGTHFYLEICVRLDHFIDIRKGLRSSPSCRQQPHCQVQGCRCCILPNYPRGLVLSTLPEPASNQGDDTNQPAAPSQPPADAATILSPVTFPRLQHLQLACHKRAGGSKETDS</sequence>
<dbReference type="Proteomes" id="UP000324222">
    <property type="component" value="Unassembled WGS sequence"/>
</dbReference>
<evidence type="ECO:0000313" key="3">
    <source>
        <dbReference type="Proteomes" id="UP000324222"/>
    </source>
</evidence>
<gene>
    <name evidence="2" type="ORF">E2C01_002767</name>
</gene>
<comment type="caution">
    <text evidence="2">The sequence shown here is derived from an EMBL/GenBank/DDBJ whole genome shotgun (WGS) entry which is preliminary data.</text>
</comment>
<keyword evidence="3" id="KW-1185">Reference proteome</keyword>
<name>A0A5B7CM45_PORTR</name>
<protein>
    <submittedName>
        <fullName evidence="2">Uncharacterized protein</fullName>
    </submittedName>
</protein>